<dbReference type="OrthoDB" id="5289831at2"/>
<dbReference type="SUPFAM" id="SSF56059">
    <property type="entry name" value="Glutathione synthetase ATP-binding domain-like"/>
    <property type="match status" value="1"/>
</dbReference>
<gene>
    <name evidence="1" type="ORF">Ga0123461_1467</name>
</gene>
<keyword evidence="2" id="KW-1185">Reference proteome</keyword>
<dbReference type="RefSeq" id="WP_100277720.1">
    <property type="nucleotide sequence ID" value="NZ_CP018799.1"/>
</dbReference>
<dbReference type="KEGG" id="maes:Ga0123461_1467"/>
<reference evidence="1 2" key="1">
    <citation type="submission" date="2016-12" db="EMBL/GenBank/DDBJ databases">
        <title>Isolation and genomic insights into novel planktonic Zetaproteobacteria from stratified waters of the Chesapeake Bay.</title>
        <authorList>
            <person name="McAllister S.M."/>
            <person name="Kato S."/>
            <person name="Chan C.S."/>
            <person name="Chiu B.K."/>
            <person name="Field E.K."/>
        </authorList>
    </citation>
    <scope>NUCLEOTIDE SEQUENCE [LARGE SCALE GENOMIC DNA]</scope>
    <source>
        <strain evidence="1 2">CP-5</strain>
    </source>
</reference>
<accession>A0A2K8L218</accession>
<protein>
    <submittedName>
        <fullName evidence="1">Uncharacterized protein</fullName>
    </submittedName>
</protein>
<dbReference type="AlphaFoldDB" id="A0A2K8L218"/>
<name>A0A2K8L218_MARES</name>
<dbReference type="Proteomes" id="UP000231701">
    <property type="component" value="Chromosome"/>
</dbReference>
<evidence type="ECO:0000313" key="2">
    <source>
        <dbReference type="Proteomes" id="UP000231701"/>
    </source>
</evidence>
<organism evidence="1 2">
    <name type="scientific">Mariprofundus aestuarium</name>
    <dbReference type="NCBI Taxonomy" id="1921086"/>
    <lineage>
        <taxon>Bacteria</taxon>
        <taxon>Pseudomonadati</taxon>
        <taxon>Pseudomonadota</taxon>
        <taxon>Candidatius Mariprofundia</taxon>
        <taxon>Mariprofundales</taxon>
        <taxon>Mariprofundaceae</taxon>
        <taxon>Mariprofundus</taxon>
    </lineage>
</organism>
<evidence type="ECO:0000313" key="1">
    <source>
        <dbReference type="EMBL" id="ATX79881.1"/>
    </source>
</evidence>
<proteinExistence type="predicted"/>
<dbReference type="EMBL" id="CP018799">
    <property type="protein sequence ID" value="ATX79881.1"/>
    <property type="molecule type" value="Genomic_DNA"/>
</dbReference>
<sequence>MAISLASETPVSIPSHDFNIMLDFARTVFSLKDNQTYLDLLEAYLPDTAKIKTQWPSVLMGFDYHLTPDGPKLIEINNNAGGLYVGDNRWLPQPAIAELPGSLEQRLTEMFHADWATIAIMDEDVTNQYMYPEMLAYASHLERDSRHVVVVSPEDLQLSGDGLYFDGRKIDAIYNRHTDFYLEGADLTHVRTAYELGQVVVNPHPRSYALIGDKSRMVDWWREGLLEQCIEIDAIDRIRAVTPQTLQFAEVDLDKVWTDRKKWVFKPAARHGGKGVVLGKGMSRKRFESLDSGETIIQQLVPASQVEVEGQNMKLDIRLYMHGEKLIALAGRVWRGQVTNFREPGSGWVALSIEG</sequence>